<dbReference type="EMBL" id="MU004414">
    <property type="protein sequence ID" value="KAF2651897.1"/>
    <property type="molecule type" value="Genomic_DNA"/>
</dbReference>
<accession>A0A6A6SXU9</accession>
<proteinExistence type="predicted"/>
<protein>
    <submittedName>
        <fullName evidence="1">Uncharacterized protein</fullName>
    </submittedName>
</protein>
<dbReference type="OrthoDB" id="3819893at2759"/>
<dbReference type="Proteomes" id="UP000799324">
    <property type="component" value="Unassembled WGS sequence"/>
</dbReference>
<dbReference type="AlphaFoldDB" id="A0A6A6SXU9"/>
<name>A0A6A6SXU9_9PLEO</name>
<keyword evidence="2" id="KW-1185">Reference proteome</keyword>
<reference evidence="1" key="1">
    <citation type="journal article" date="2020" name="Stud. Mycol.">
        <title>101 Dothideomycetes genomes: a test case for predicting lifestyles and emergence of pathogens.</title>
        <authorList>
            <person name="Haridas S."/>
            <person name="Albert R."/>
            <person name="Binder M."/>
            <person name="Bloem J."/>
            <person name="Labutti K."/>
            <person name="Salamov A."/>
            <person name="Andreopoulos B."/>
            <person name="Baker S."/>
            <person name="Barry K."/>
            <person name="Bills G."/>
            <person name="Bluhm B."/>
            <person name="Cannon C."/>
            <person name="Castanera R."/>
            <person name="Culley D."/>
            <person name="Daum C."/>
            <person name="Ezra D."/>
            <person name="Gonzalez J."/>
            <person name="Henrissat B."/>
            <person name="Kuo A."/>
            <person name="Liang C."/>
            <person name="Lipzen A."/>
            <person name="Lutzoni F."/>
            <person name="Magnuson J."/>
            <person name="Mondo S."/>
            <person name="Nolan M."/>
            <person name="Ohm R."/>
            <person name="Pangilinan J."/>
            <person name="Park H.-J."/>
            <person name="Ramirez L."/>
            <person name="Alfaro M."/>
            <person name="Sun H."/>
            <person name="Tritt A."/>
            <person name="Yoshinaga Y."/>
            <person name="Zwiers L.-H."/>
            <person name="Turgeon B."/>
            <person name="Goodwin S."/>
            <person name="Spatafora J."/>
            <person name="Crous P."/>
            <person name="Grigoriev I."/>
        </authorList>
    </citation>
    <scope>NUCLEOTIDE SEQUENCE</scope>
    <source>
        <strain evidence="1">CBS 122681</strain>
    </source>
</reference>
<organism evidence="1 2">
    <name type="scientific">Lophiostoma macrostomum CBS 122681</name>
    <dbReference type="NCBI Taxonomy" id="1314788"/>
    <lineage>
        <taxon>Eukaryota</taxon>
        <taxon>Fungi</taxon>
        <taxon>Dikarya</taxon>
        <taxon>Ascomycota</taxon>
        <taxon>Pezizomycotina</taxon>
        <taxon>Dothideomycetes</taxon>
        <taxon>Pleosporomycetidae</taxon>
        <taxon>Pleosporales</taxon>
        <taxon>Lophiostomataceae</taxon>
        <taxon>Lophiostoma</taxon>
    </lineage>
</organism>
<evidence type="ECO:0000313" key="1">
    <source>
        <dbReference type="EMBL" id="KAF2651897.1"/>
    </source>
</evidence>
<gene>
    <name evidence="1" type="ORF">K491DRAFT_696042</name>
</gene>
<feature type="non-terminal residue" evidence="1">
    <location>
        <position position="58"/>
    </location>
</feature>
<evidence type="ECO:0000313" key="2">
    <source>
        <dbReference type="Proteomes" id="UP000799324"/>
    </source>
</evidence>
<sequence>MCTSKFIKYTCGCKKEMEIFQCAERQGTNVKCHPVTEEWGKDSTNYCSQHLVKPDTPV</sequence>